<keyword evidence="3" id="KW-0245">EGF-like domain</keyword>
<evidence type="ECO:0000259" key="6">
    <source>
        <dbReference type="PROSITE" id="PS50026"/>
    </source>
</evidence>
<feature type="compositionally biased region" description="Basic and acidic residues" evidence="4">
    <location>
        <begin position="1125"/>
        <end position="1141"/>
    </location>
</feature>
<accession>A0A914AQF0</accession>
<dbReference type="PROSITE" id="PS50026">
    <property type="entry name" value="EGF_3"/>
    <property type="match status" value="1"/>
</dbReference>
<feature type="compositionally biased region" description="Polar residues" evidence="4">
    <location>
        <begin position="1570"/>
        <end position="1587"/>
    </location>
</feature>
<organism evidence="8 9">
    <name type="scientific">Patiria miniata</name>
    <name type="common">Bat star</name>
    <name type="synonym">Asterina miniata</name>
    <dbReference type="NCBI Taxonomy" id="46514"/>
    <lineage>
        <taxon>Eukaryota</taxon>
        <taxon>Metazoa</taxon>
        <taxon>Echinodermata</taxon>
        <taxon>Eleutherozoa</taxon>
        <taxon>Asterozoa</taxon>
        <taxon>Asteroidea</taxon>
        <taxon>Valvatacea</taxon>
        <taxon>Valvatida</taxon>
        <taxon>Asterinidae</taxon>
        <taxon>Patiria</taxon>
    </lineage>
</organism>
<dbReference type="Pfam" id="PF00090">
    <property type="entry name" value="TSP_1"/>
    <property type="match status" value="1"/>
</dbReference>
<dbReference type="InterPro" id="IPR052065">
    <property type="entry name" value="Compl_asym_regulator"/>
</dbReference>
<feature type="region of interest" description="Disordered" evidence="4">
    <location>
        <begin position="178"/>
        <end position="217"/>
    </location>
</feature>
<evidence type="ECO:0000259" key="7">
    <source>
        <dbReference type="PROSITE" id="PS50835"/>
    </source>
</evidence>
<dbReference type="InterPro" id="IPR000884">
    <property type="entry name" value="TSP1_rpt"/>
</dbReference>
<dbReference type="SUPFAM" id="SSF48726">
    <property type="entry name" value="Immunoglobulin"/>
    <property type="match status" value="1"/>
</dbReference>
<proteinExistence type="predicted"/>
<feature type="region of interest" description="Disordered" evidence="4">
    <location>
        <begin position="2442"/>
        <end position="2477"/>
    </location>
</feature>
<feature type="region of interest" description="Disordered" evidence="4">
    <location>
        <begin position="1796"/>
        <end position="1815"/>
    </location>
</feature>
<dbReference type="SMART" id="SM00409">
    <property type="entry name" value="IG"/>
    <property type="match status" value="1"/>
</dbReference>
<dbReference type="PANTHER" id="PTHR22906">
    <property type="entry name" value="PROPERDIN"/>
    <property type="match status" value="1"/>
</dbReference>
<dbReference type="Gene3D" id="2.60.40.10">
    <property type="entry name" value="Immunoglobulins"/>
    <property type="match status" value="1"/>
</dbReference>
<feature type="compositionally biased region" description="Polar residues" evidence="4">
    <location>
        <begin position="1423"/>
        <end position="1432"/>
    </location>
</feature>
<feature type="compositionally biased region" description="Basic and acidic residues" evidence="4">
    <location>
        <begin position="2139"/>
        <end position="2152"/>
    </location>
</feature>
<reference evidence="8" key="1">
    <citation type="submission" date="2022-11" db="UniProtKB">
        <authorList>
            <consortium name="EnsemblMetazoa"/>
        </authorList>
    </citation>
    <scope>IDENTIFICATION</scope>
</reference>
<dbReference type="SUPFAM" id="SSF82895">
    <property type="entry name" value="TSP-1 type 1 repeat"/>
    <property type="match status" value="1"/>
</dbReference>
<dbReference type="InterPro" id="IPR036383">
    <property type="entry name" value="TSP1_rpt_sf"/>
</dbReference>
<feature type="region of interest" description="Disordered" evidence="4">
    <location>
        <begin position="676"/>
        <end position="701"/>
    </location>
</feature>
<feature type="region of interest" description="Disordered" evidence="4">
    <location>
        <begin position="1738"/>
        <end position="1781"/>
    </location>
</feature>
<feature type="compositionally biased region" description="Polar residues" evidence="4">
    <location>
        <begin position="2058"/>
        <end position="2072"/>
    </location>
</feature>
<feature type="region of interest" description="Disordered" evidence="4">
    <location>
        <begin position="1038"/>
        <end position="1094"/>
    </location>
</feature>
<dbReference type="Proteomes" id="UP000887568">
    <property type="component" value="Unplaced"/>
</dbReference>
<keyword evidence="2 3" id="KW-1015">Disulfide bond</keyword>
<dbReference type="Pfam" id="PF13927">
    <property type="entry name" value="Ig_3"/>
    <property type="match status" value="1"/>
</dbReference>
<dbReference type="PANTHER" id="PTHR22906:SF21">
    <property type="entry name" value="SEMA DOMAIN-CONTAINING PROTEIN"/>
    <property type="match status" value="1"/>
</dbReference>
<feature type="region of interest" description="Disordered" evidence="4">
    <location>
        <begin position="488"/>
        <end position="522"/>
    </location>
</feature>
<feature type="region of interest" description="Disordered" evidence="4">
    <location>
        <begin position="1473"/>
        <end position="1654"/>
    </location>
</feature>
<dbReference type="GeneID" id="119736055"/>
<dbReference type="InterPro" id="IPR013783">
    <property type="entry name" value="Ig-like_fold"/>
</dbReference>
<feature type="compositionally biased region" description="Polar residues" evidence="4">
    <location>
        <begin position="676"/>
        <end position="694"/>
    </location>
</feature>
<feature type="compositionally biased region" description="Basic and acidic residues" evidence="4">
    <location>
        <begin position="2466"/>
        <end position="2477"/>
    </location>
</feature>
<dbReference type="PROSITE" id="PS00022">
    <property type="entry name" value="EGF_1"/>
    <property type="match status" value="1"/>
</dbReference>
<dbReference type="PROSITE" id="PS50092">
    <property type="entry name" value="TSP1"/>
    <property type="match status" value="1"/>
</dbReference>
<dbReference type="InterPro" id="IPR036179">
    <property type="entry name" value="Ig-like_dom_sf"/>
</dbReference>
<evidence type="ECO:0000256" key="3">
    <source>
        <dbReference type="PROSITE-ProRule" id="PRU00076"/>
    </source>
</evidence>
<feature type="disulfide bond" evidence="3">
    <location>
        <begin position="1369"/>
        <end position="1378"/>
    </location>
</feature>
<evidence type="ECO:0000313" key="8">
    <source>
        <dbReference type="EnsemblMetazoa" id="XP_038065987.1"/>
    </source>
</evidence>
<feature type="domain" description="Ig-like" evidence="7">
    <location>
        <begin position="1260"/>
        <end position="1339"/>
    </location>
</feature>
<feature type="region of interest" description="Disordered" evidence="4">
    <location>
        <begin position="984"/>
        <end position="1016"/>
    </location>
</feature>
<dbReference type="SUPFAM" id="SSF57196">
    <property type="entry name" value="EGF/Laminin"/>
    <property type="match status" value="1"/>
</dbReference>
<feature type="compositionally biased region" description="Basic and acidic residues" evidence="4">
    <location>
        <begin position="575"/>
        <end position="592"/>
    </location>
</feature>
<feature type="compositionally biased region" description="Low complexity" evidence="4">
    <location>
        <begin position="1194"/>
        <end position="1208"/>
    </location>
</feature>
<feature type="signal peptide" evidence="5">
    <location>
        <begin position="1"/>
        <end position="24"/>
    </location>
</feature>
<evidence type="ECO:0000256" key="1">
    <source>
        <dbReference type="ARBA" id="ARBA00022737"/>
    </source>
</evidence>
<dbReference type="CDD" id="cd00054">
    <property type="entry name" value="EGF_CA"/>
    <property type="match status" value="1"/>
</dbReference>
<evidence type="ECO:0000313" key="9">
    <source>
        <dbReference type="Proteomes" id="UP000887568"/>
    </source>
</evidence>
<feature type="compositionally biased region" description="Basic and acidic residues" evidence="4">
    <location>
        <begin position="1494"/>
        <end position="1507"/>
    </location>
</feature>
<dbReference type="SMART" id="SM00209">
    <property type="entry name" value="TSP1"/>
    <property type="match status" value="1"/>
</dbReference>
<feature type="region of interest" description="Disordered" evidence="4">
    <location>
        <begin position="1122"/>
        <end position="1208"/>
    </location>
</feature>
<dbReference type="InterPro" id="IPR000742">
    <property type="entry name" value="EGF"/>
</dbReference>
<dbReference type="EnsemblMetazoa" id="XM_038210059.1">
    <property type="protein sequence ID" value="XP_038065987.1"/>
    <property type="gene ID" value="LOC119736055"/>
</dbReference>
<keyword evidence="5" id="KW-0732">Signal</keyword>
<dbReference type="PROSITE" id="PS50835">
    <property type="entry name" value="IG_LIKE"/>
    <property type="match status" value="1"/>
</dbReference>
<dbReference type="InterPro" id="IPR003599">
    <property type="entry name" value="Ig_sub"/>
</dbReference>
<feature type="region of interest" description="Disordered" evidence="4">
    <location>
        <begin position="426"/>
        <end position="456"/>
    </location>
</feature>
<dbReference type="RefSeq" id="XP_038065987.1">
    <property type="nucleotide sequence ID" value="XM_038210059.1"/>
</dbReference>
<feature type="region of interest" description="Disordered" evidence="4">
    <location>
        <begin position="2381"/>
        <end position="2401"/>
    </location>
</feature>
<sequence>MDPRRFRGWILLVILARLVLVAEPSENTVSLAALAKNGWHCYDGREAPSELPTDRAPCLKVIHPTNGFAIIPSSEDHFRFVIGVTPPEAHRPSLPIHIEWLEIKKGNTQETGQLRQIQECQNQRVCEVRISRVEPHQAVYLFHVSVGYLGRAPTASDDILLEVEDSGTDFTADLASASKYQPPLPPAVTTGDQNPVLLPRDRQNSRPAPRMVQADDSHRTDAPMFFEADDQRAEGGPWDRVPDQNGVLGPSDEDVMSFNERTDLPFRASVTRRRAPVNRPVSLPDTDVDYDYSDRQVMGKLPPAHHGRITDDYYDDDADFPIAETRDNLRDPVRHPLRLPQPPRLLDESQPGSLVGLGNTEEDTEVDNTELLLDAIDSINEKLSPATTTPSPAVVNRNMKVLSKGIDDVRTNVTKIFGLLSNRKRQADTYSKETGGHHEKPKLTDRTSEKNGTRNDSLLGELGQIVHGLRDQKCRHLLKTYTDFKNRLHSTKHPSGQVSKPVDTDENDEHDADTSLDSPSVVKGAQRRLASISGNSGVKGDFLKMWNEIGLTGDDAMPNQHRRRKTKQEVNSNGEKAEGKHNDATHFDEKPKLNGFSEPTTDGNLQTEYMTILTPEPGVLVRQDLIVHPNPVTDDLREADLLPDDNLQTRMNVIITPEPDVFLRQDLVLIHPTPTQAESYDSVQNPESGGSFEQSQKEDNFQTELREIVTPEPGIILRQDLVLIHPENGTTSHVTNQIQPPDLFLEPFPHLEEKVEYQTALIPTVIGKITKGHRTQVHDLEAQSSTNSPQDVGFEIEFDDTGIFDDGAGTSQPTQAPPIETRSMTAKLLDGEMANVDQVFHRLKLGPSVMPQTSTRSQKPDFKGPNSLQIYENPFPDLNPVPTQRQKEENVKLPLPVDSHENVDNRKHKLVNVSITGKVEAGNLEYFSEMLDLLKAGEASSQLTKHLLPPADGRGNNLVLINQEDHGIYIGNRDFESGGVQPNITLADEKGDSSSRIGKIVSGHQHRKKPSREQMDKTKIHIHIEDDDGYQVNIHKEAEADSSNGGSGGVQQAKKSRKNAWKSKSEDNDFETNEERDEMDFGDDNDDTLADDEEMDQIEKELNSVDRTRVRRARRHLGVTGGKRLVLEQDSKREQKMTGAKDRRKLTNTGANPSPADGNQKRSNRLRRQDPEYDPSGQVQVKPPPSSDQTDPVTTSPEWSDWSSWSSCSETCGKGILVRKRTCSPENRDDLCTGSGEESTECIVDACLEEEKAEDIVQEEGHSTEIDCRYDTSKTPTEIYWMSPTGEKITKESVAFSDKFKITGSQLIVRGVQSEDAGTYHCVVIMADNTSETADAKIDVLTCKNNPCKNGGSCVEHDGSNGHLFQCVCTVEFEGHTCDQVSSLFIGDTSMSVIAFCILVAVVVGLFFFYKNRKPKKREPSQPGASPTTVIQMDSVPPDKPLLSDAEIDLFREISREEFKNFKSSHSYSLFKGKKESTPQATLDTTEIVEPITEADREGHDGLDEKPSVTGSKESQSAMHKESVPDATSRRKSSKQIASTEKVVGTPTKKSSSAESVSLPPSPAPAIEQVEQQRSTHIALSPSQGQASVEDVLSLAGYQESKPRGGSVSSVLSGPVPVSPLTMQKRSSLVDSKIRSSGSSVSGGSTHSRSSISRAKKALFTASQTEHLSSRHSVIYDEDREAITGGVSMATVSRHSRGSHPRVDSAVMLSRTGSVSTSSHAAPLIVKSSSGKLRAVRYEEHIQQRTPSFQESPPPVASPRPRRSSVYSSHSATLDTGRVEGSQAWIPIEESTTYEAQPVIKTHTPSESESLIRETSLPLSSAGSLDSCRQSDIKQVTQVTASIKDLSRHLVSDAGPSSVSVANDKQSENAKSLSEDATYSVAETQVYQHPTYESLSKMNISKSKISGTGGSAASTVCTAPLIVKSSSGNLRAVVPKEQSDIKQVTQVTASIEDLSRHLVSDAGPSSVSVANDKQSEIAKSLSEDATYSVAETQVYQHPTYESLSEMNISKSKISGTGGSAASTVCAAPLIVKSSSGNLRAVVPEEHHKQRRHTLAGSPKSSESYTRRSSVFSSPRVGSVASTKRSSGVLEEPTMGTAITPSEEEGTQAAQVSRPSKFGFPAYTRRFSLPPDPGPPMDDITEKPSSHEGRETTEVSIMRRASSLGSCLSHESHASLPSAVLTAKEISRVLSGKTLSFVNAEQSASTEELPPKSASQEDRKNLITASSYHTAITDFSDTNNADVEEKTPSLMLDSQTHLERDTHDADSIAMATSHHWQPLPEFDQMDEEYEESLQSQQTDMLRVTQSEEKAQPVLSSTPKVASTVGMASSKDELLSDWRPLSENPSVDGGTDVDCTNVNRVISSGLGPVIPIANPDDNMAVVDSEHAEQDTSQTRRGSKFGYPGYVERFSHLGDNSETPTSDHTLVEHPTEDQIHDSLLATLANLVDEPSESLSSSQDDEDEADLPFDDARERMSERED</sequence>
<keyword evidence="1" id="KW-0677">Repeat</keyword>
<feature type="region of interest" description="Disordered" evidence="4">
    <location>
        <begin position="2040"/>
        <end position="2152"/>
    </location>
</feature>
<dbReference type="CDD" id="cd00099">
    <property type="entry name" value="IgV"/>
    <property type="match status" value="1"/>
</dbReference>
<feature type="compositionally biased region" description="Basic and acidic residues" evidence="4">
    <location>
        <begin position="426"/>
        <end position="453"/>
    </location>
</feature>
<dbReference type="InterPro" id="IPR007110">
    <property type="entry name" value="Ig-like_dom"/>
</dbReference>
<feature type="domain" description="EGF-like" evidence="6">
    <location>
        <begin position="1339"/>
        <end position="1379"/>
    </location>
</feature>
<feature type="chain" id="PRO_5037410459" evidence="5">
    <location>
        <begin position="25"/>
        <end position="2477"/>
    </location>
</feature>
<feature type="region of interest" description="Disordered" evidence="4">
    <location>
        <begin position="553"/>
        <end position="603"/>
    </location>
</feature>
<feature type="region of interest" description="Disordered" evidence="4">
    <location>
        <begin position="1415"/>
        <end position="1442"/>
    </location>
</feature>
<dbReference type="Gene3D" id="2.10.25.10">
    <property type="entry name" value="Laminin"/>
    <property type="match status" value="1"/>
</dbReference>
<dbReference type="Gene3D" id="2.20.100.10">
    <property type="entry name" value="Thrombospondin type-1 (TSP1) repeat"/>
    <property type="match status" value="1"/>
</dbReference>
<feature type="compositionally biased region" description="Low complexity" evidence="4">
    <location>
        <begin position="1605"/>
        <end position="1621"/>
    </location>
</feature>
<feature type="region of interest" description="Disordered" evidence="4">
    <location>
        <begin position="1852"/>
        <end position="1877"/>
    </location>
</feature>
<feature type="compositionally biased region" description="Low complexity" evidence="4">
    <location>
        <begin position="1635"/>
        <end position="1653"/>
    </location>
</feature>
<feature type="compositionally biased region" description="Polar residues" evidence="4">
    <location>
        <begin position="1509"/>
        <end position="1518"/>
    </location>
</feature>
<protein>
    <submittedName>
        <fullName evidence="8">Uncharacterized protein</fullName>
    </submittedName>
</protein>
<evidence type="ECO:0000256" key="2">
    <source>
        <dbReference type="ARBA" id="ARBA00023157"/>
    </source>
</evidence>
<feature type="compositionally biased region" description="Acidic residues" evidence="4">
    <location>
        <begin position="1068"/>
        <end position="1094"/>
    </location>
</feature>
<dbReference type="OrthoDB" id="6161694at2759"/>
<evidence type="ECO:0000256" key="5">
    <source>
        <dbReference type="SAM" id="SignalP"/>
    </source>
</evidence>
<dbReference type="OMA" id="MATSHHW"/>
<feature type="compositionally biased region" description="Acidic residues" evidence="4">
    <location>
        <begin position="2455"/>
        <end position="2465"/>
    </location>
</feature>
<name>A0A914AQF0_PATMI</name>
<feature type="compositionally biased region" description="Polar residues" evidence="4">
    <location>
        <begin position="1855"/>
        <end position="1877"/>
    </location>
</feature>
<evidence type="ECO:0000256" key="4">
    <source>
        <dbReference type="SAM" id="MobiDB-lite"/>
    </source>
</evidence>
<comment type="caution">
    <text evidence="3">Lacks conserved residue(s) required for the propagation of feature annotation.</text>
</comment>
<keyword evidence="9" id="KW-1185">Reference proteome</keyword>